<dbReference type="SUPFAM" id="SSF55785">
    <property type="entry name" value="PYP-like sensor domain (PAS domain)"/>
    <property type="match status" value="1"/>
</dbReference>
<dbReference type="KEGG" id="llu:AKJ09_08373"/>
<dbReference type="GO" id="GO:0000155">
    <property type="term" value="F:phosphorelay sensor kinase activity"/>
    <property type="evidence" value="ECO:0007669"/>
    <property type="project" value="InterPro"/>
</dbReference>
<dbReference type="InterPro" id="IPR005467">
    <property type="entry name" value="His_kinase_dom"/>
</dbReference>
<dbReference type="SUPFAM" id="SSF47384">
    <property type="entry name" value="Homodimeric domain of signal transducing histidine kinase"/>
    <property type="match status" value="1"/>
</dbReference>
<organism evidence="5 6">
    <name type="scientific">Labilithrix luteola</name>
    <dbReference type="NCBI Taxonomy" id="1391654"/>
    <lineage>
        <taxon>Bacteria</taxon>
        <taxon>Pseudomonadati</taxon>
        <taxon>Myxococcota</taxon>
        <taxon>Polyangia</taxon>
        <taxon>Polyangiales</taxon>
        <taxon>Labilitrichaceae</taxon>
        <taxon>Labilithrix</taxon>
    </lineage>
</organism>
<keyword evidence="3" id="KW-0597">Phosphoprotein</keyword>
<name>A0A0K1Q8K5_9BACT</name>
<evidence type="ECO:0000313" key="6">
    <source>
        <dbReference type="Proteomes" id="UP000064967"/>
    </source>
</evidence>
<feature type="domain" description="Histidine kinase" evidence="4">
    <location>
        <begin position="254"/>
        <end position="470"/>
    </location>
</feature>
<evidence type="ECO:0000259" key="4">
    <source>
        <dbReference type="PROSITE" id="PS50109"/>
    </source>
</evidence>
<evidence type="ECO:0000256" key="3">
    <source>
        <dbReference type="ARBA" id="ARBA00022553"/>
    </source>
</evidence>
<dbReference type="InterPro" id="IPR036097">
    <property type="entry name" value="HisK_dim/P_sf"/>
</dbReference>
<dbReference type="STRING" id="1391654.AKJ09_08373"/>
<dbReference type="InterPro" id="IPR035965">
    <property type="entry name" value="PAS-like_dom_sf"/>
</dbReference>
<accession>A0A0K1Q8K5</accession>
<keyword evidence="5" id="KW-0418">Kinase</keyword>
<comment type="catalytic activity">
    <reaction evidence="1">
        <text>ATP + protein L-histidine = ADP + protein N-phospho-L-histidine.</text>
        <dbReference type="EC" id="2.7.13.3"/>
    </reaction>
</comment>
<dbReference type="PRINTS" id="PR00344">
    <property type="entry name" value="BCTRLSENSOR"/>
</dbReference>
<dbReference type="PANTHER" id="PTHR43065:SF50">
    <property type="entry name" value="HISTIDINE KINASE"/>
    <property type="match status" value="1"/>
</dbReference>
<dbReference type="Gene3D" id="3.30.450.20">
    <property type="entry name" value="PAS domain"/>
    <property type="match status" value="1"/>
</dbReference>
<dbReference type="AlphaFoldDB" id="A0A0K1Q8K5"/>
<dbReference type="CDD" id="cd00082">
    <property type="entry name" value="HisKA"/>
    <property type="match status" value="1"/>
</dbReference>
<dbReference type="Gene3D" id="1.10.287.130">
    <property type="match status" value="1"/>
</dbReference>
<dbReference type="InterPro" id="IPR013656">
    <property type="entry name" value="PAS_4"/>
</dbReference>
<dbReference type="SMART" id="SM00388">
    <property type="entry name" value="HisKA"/>
    <property type="match status" value="1"/>
</dbReference>
<dbReference type="InterPro" id="IPR004358">
    <property type="entry name" value="Sig_transdc_His_kin-like_C"/>
</dbReference>
<keyword evidence="5" id="KW-0808">Transferase</keyword>
<dbReference type="Pfam" id="PF08448">
    <property type="entry name" value="PAS_4"/>
    <property type="match status" value="1"/>
</dbReference>
<dbReference type="PROSITE" id="PS50109">
    <property type="entry name" value="HIS_KIN"/>
    <property type="match status" value="1"/>
</dbReference>
<dbReference type="SUPFAM" id="SSF55874">
    <property type="entry name" value="ATPase domain of HSP90 chaperone/DNA topoisomerase II/histidine kinase"/>
    <property type="match status" value="1"/>
</dbReference>
<keyword evidence="6" id="KW-1185">Reference proteome</keyword>
<dbReference type="InterPro" id="IPR003661">
    <property type="entry name" value="HisK_dim/P_dom"/>
</dbReference>
<dbReference type="Pfam" id="PF02518">
    <property type="entry name" value="HATPase_c"/>
    <property type="match status" value="1"/>
</dbReference>
<dbReference type="InterPro" id="IPR000014">
    <property type="entry name" value="PAS"/>
</dbReference>
<protein>
    <recommendedName>
        <fullName evidence="2">histidine kinase</fullName>
        <ecNumber evidence="2">2.7.13.3</ecNumber>
    </recommendedName>
</protein>
<reference evidence="5 6" key="1">
    <citation type="submission" date="2015-08" db="EMBL/GenBank/DDBJ databases">
        <authorList>
            <person name="Babu N.S."/>
            <person name="Beckwith C.J."/>
            <person name="Beseler K.G."/>
            <person name="Brison A."/>
            <person name="Carone J.V."/>
            <person name="Caskin T.P."/>
            <person name="Diamond M."/>
            <person name="Durham M.E."/>
            <person name="Foxe J.M."/>
            <person name="Go M."/>
            <person name="Henderson B.A."/>
            <person name="Jones I.B."/>
            <person name="McGettigan J.A."/>
            <person name="Micheletti S.J."/>
            <person name="Nasrallah M.E."/>
            <person name="Ortiz D."/>
            <person name="Piller C.R."/>
            <person name="Privatt S.R."/>
            <person name="Schneider S.L."/>
            <person name="Sharp S."/>
            <person name="Smith T.C."/>
            <person name="Stanton J.D."/>
            <person name="Ullery H.E."/>
            <person name="Wilson R.J."/>
            <person name="Serrano M.G."/>
            <person name="Buck G."/>
            <person name="Lee V."/>
            <person name="Wang Y."/>
            <person name="Carvalho R."/>
            <person name="Voegtly L."/>
            <person name="Shi R."/>
            <person name="Duckworth R."/>
            <person name="Johnson A."/>
            <person name="Loviza R."/>
            <person name="Walstead R."/>
            <person name="Shah Z."/>
            <person name="Kiflezghi M."/>
            <person name="Wade K."/>
            <person name="Ball S.L."/>
            <person name="Bradley K.W."/>
            <person name="Asai D.J."/>
            <person name="Bowman C.A."/>
            <person name="Russell D.A."/>
            <person name="Pope W.H."/>
            <person name="Jacobs-Sera D."/>
            <person name="Hendrix R.W."/>
            <person name="Hatfull G.F."/>
        </authorList>
    </citation>
    <scope>NUCLEOTIDE SEQUENCE [LARGE SCALE GENOMIC DNA]</scope>
    <source>
        <strain evidence="5 6">DSM 27648</strain>
    </source>
</reference>
<dbReference type="InterPro" id="IPR036890">
    <property type="entry name" value="HATPase_C_sf"/>
</dbReference>
<dbReference type="NCBIfam" id="TIGR00229">
    <property type="entry name" value="sensory_box"/>
    <property type="match status" value="1"/>
</dbReference>
<dbReference type="EMBL" id="CP012333">
    <property type="protein sequence ID" value="AKV01710.1"/>
    <property type="molecule type" value="Genomic_DNA"/>
</dbReference>
<dbReference type="PANTHER" id="PTHR43065">
    <property type="entry name" value="SENSOR HISTIDINE KINASE"/>
    <property type="match status" value="1"/>
</dbReference>
<dbReference type="EC" id="2.7.13.3" evidence="2"/>
<dbReference type="Proteomes" id="UP000064967">
    <property type="component" value="Chromosome"/>
</dbReference>
<sequence>MLEAQAEASGVALLAVQDDGTVLALNERFCDLWGLDVAPKETTFTALLGALRRGDESAAALADLLSTSDPERRGELTTIDGRTIEWGTADDPDTHDRVWTFREVTRERNATRVLRDAENWLRMFAAHADGVVLELDTNMRVIGLWAQDATFFEKSEDELQGRPFTEALAEPQASFCESRIRSVVTTGRPESFEYVVERDGDQRVFAANAVLLPSHEGFSTSVTVLIRDVTERARLQRQVLEAERLAALGVLAAGVAHEINNPLGYMLLNLERVRRGLRNVALEELAQAVDMTIEGAERVQEIVQDLRRFSRSDDGEPRVPVDVRRVLGFALDMSAPALSPRARVEREFDDVPLVLATEGRLHQVFLNLILNAAQAIPEGASPASHRIAVTTSTTDDGSAVIVVRDTGVGIPDAHLRRIFEPFFTTKAPGVGTGLGLAICHGIVTSFGGKILVDSRLGHGSVFRVILPAASRNG</sequence>
<dbReference type="SMART" id="SM00387">
    <property type="entry name" value="HATPase_c"/>
    <property type="match status" value="1"/>
</dbReference>
<dbReference type="InterPro" id="IPR003594">
    <property type="entry name" value="HATPase_dom"/>
</dbReference>
<gene>
    <name evidence="5" type="ORF">AKJ09_08373</name>
</gene>
<proteinExistence type="predicted"/>
<dbReference type="Pfam" id="PF00512">
    <property type="entry name" value="HisKA"/>
    <property type="match status" value="1"/>
</dbReference>
<evidence type="ECO:0000256" key="2">
    <source>
        <dbReference type="ARBA" id="ARBA00012438"/>
    </source>
</evidence>
<evidence type="ECO:0000256" key="1">
    <source>
        <dbReference type="ARBA" id="ARBA00000085"/>
    </source>
</evidence>
<dbReference type="Gene3D" id="3.30.565.10">
    <property type="entry name" value="Histidine kinase-like ATPase, C-terminal domain"/>
    <property type="match status" value="1"/>
</dbReference>
<evidence type="ECO:0000313" key="5">
    <source>
        <dbReference type="EMBL" id="AKV01710.1"/>
    </source>
</evidence>
<dbReference type="CDD" id="cd00130">
    <property type="entry name" value="PAS"/>
    <property type="match status" value="1"/>
</dbReference>